<dbReference type="CDD" id="cd00093">
    <property type="entry name" value="HTH_XRE"/>
    <property type="match status" value="1"/>
</dbReference>
<dbReference type="SUPFAM" id="SSF47413">
    <property type="entry name" value="lambda repressor-like DNA-binding domains"/>
    <property type="match status" value="1"/>
</dbReference>
<evidence type="ECO:0000259" key="4">
    <source>
        <dbReference type="PROSITE" id="PS50943"/>
    </source>
</evidence>
<dbReference type="Pfam" id="PF01381">
    <property type="entry name" value="HTH_3"/>
    <property type="match status" value="1"/>
</dbReference>
<dbReference type="PROSITE" id="PS50943">
    <property type="entry name" value="HTH_CROC1"/>
    <property type="match status" value="1"/>
</dbReference>
<dbReference type="InterPro" id="IPR050807">
    <property type="entry name" value="TransReg_Diox_bact_type"/>
</dbReference>
<dbReference type="GO" id="GO:0005829">
    <property type="term" value="C:cytosol"/>
    <property type="evidence" value="ECO:0007669"/>
    <property type="project" value="TreeGrafter"/>
</dbReference>
<dbReference type="AlphaFoldDB" id="A0A1I2PNF0"/>
<organism evidence="5 6">
    <name type="scientific">Desulfotruncus arcticus DSM 17038</name>
    <dbReference type="NCBI Taxonomy" id="1121424"/>
    <lineage>
        <taxon>Bacteria</taxon>
        <taxon>Bacillati</taxon>
        <taxon>Bacillota</taxon>
        <taxon>Clostridia</taxon>
        <taxon>Eubacteriales</taxon>
        <taxon>Desulfallaceae</taxon>
        <taxon>Desulfotruncus</taxon>
    </lineage>
</organism>
<keyword evidence="1" id="KW-0805">Transcription regulation</keyword>
<evidence type="ECO:0000256" key="1">
    <source>
        <dbReference type="ARBA" id="ARBA00023015"/>
    </source>
</evidence>
<dbReference type="OrthoDB" id="371153at2"/>
<evidence type="ECO:0000313" key="5">
    <source>
        <dbReference type="EMBL" id="SFG16659.1"/>
    </source>
</evidence>
<evidence type="ECO:0000256" key="3">
    <source>
        <dbReference type="ARBA" id="ARBA00023163"/>
    </source>
</evidence>
<protein>
    <submittedName>
        <fullName evidence="5">DNA-binding transcriptional regulator, XRE-family HTH domain</fullName>
    </submittedName>
</protein>
<evidence type="ECO:0000256" key="2">
    <source>
        <dbReference type="ARBA" id="ARBA00023125"/>
    </source>
</evidence>
<dbReference type="GO" id="GO:0003700">
    <property type="term" value="F:DNA-binding transcription factor activity"/>
    <property type="evidence" value="ECO:0007669"/>
    <property type="project" value="TreeGrafter"/>
</dbReference>
<dbReference type="Proteomes" id="UP000199337">
    <property type="component" value="Unassembled WGS sequence"/>
</dbReference>
<dbReference type="InterPro" id="IPR001387">
    <property type="entry name" value="Cro/C1-type_HTH"/>
</dbReference>
<keyword evidence="3" id="KW-0804">Transcription</keyword>
<dbReference type="STRING" id="341036.SAMN05660649_00954"/>
<evidence type="ECO:0000313" key="6">
    <source>
        <dbReference type="Proteomes" id="UP000199337"/>
    </source>
</evidence>
<dbReference type="RefSeq" id="WP_092469182.1">
    <property type="nucleotide sequence ID" value="NZ_FOOX01000002.1"/>
</dbReference>
<gene>
    <name evidence="5" type="ORF">SAMN05660649_00954</name>
</gene>
<dbReference type="Gene3D" id="1.10.260.40">
    <property type="entry name" value="lambda repressor-like DNA-binding domains"/>
    <property type="match status" value="1"/>
</dbReference>
<accession>A0A1I2PNF0</accession>
<feature type="domain" description="HTH cro/C1-type" evidence="4">
    <location>
        <begin position="12"/>
        <end position="66"/>
    </location>
</feature>
<dbReference type="PANTHER" id="PTHR46797">
    <property type="entry name" value="HTH-TYPE TRANSCRIPTIONAL REGULATOR"/>
    <property type="match status" value="1"/>
</dbReference>
<sequence length="115" mass="12975">MDDIRYVMGQNIRLFRRSKGVTQEKLAEMVNVSGSYIGYLERGKKSPSIDLLIKIAGVLKVDPAILLTSNEKKTNQELKKLIILLSDKGPEPIRFLNEVAKAYFKSLGPERPITK</sequence>
<dbReference type="GO" id="GO:0003677">
    <property type="term" value="F:DNA binding"/>
    <property type="evidence" value="ECO:0007669"/>
    <property type="project" value="UniProtKB-KW"/>
</dbReference>
<dbReference type="EMBL" id="FOOX01000002">
    <property type="protein sequence ID" value="SFG16659.1"/>
    <property type="molecule type" value="Genomic_DNA"/>
</dbReference>
<keyword evidence="2 5" id="KW-0238">DNA-binding</keyword>
<name>A0A1I2PNF0_9FIRM</name>
<reference evidence="6" key="1">
    <citation type="submission" date="2016-10" db="EMBL/GenBank/DDBJ databases">
        <authorList>
            <person name="Varghese N."/>
            <person name="Submissions S."/>
        </authorList>
    </citation>
    <scope>NUCLEOTIDE SEQUENCE [LARGE SCALE GENOMIC DNA]</scope>
    <source>
        <strain evidence="6">DSM 17038</strain>
    </source>
</reference>
<proteinExistence type="predicted"/>
<dbReference type="InterPro" id="IPR010982">
    <property type="entry name" value="Lambda_DNA-bd_dom_sf"/>
</dbReference>
<dbReference type="SMART" id="SM00530">
    <property type="entry name" value="HTH_XRE"/>
    <property type="match status" value="1"/>
</dbReference>
<dbReference type="PANTHER" id="PTHR46797:SF23">
    <property type="entry name" value="HTH-TYPE TRANSCRIPTIONAL REGULATOR SUTR"/>
    <property type="match status" value="1"/>
</dbReference>
<keyword evidence="6" id="KW-1185">Reference proteome</keyword>